<dbReference type="PANTHER" id="PTHR10281:SF72">
    <property type="entry name" value="NEUDESIN"/>
    <property type="match status" value="1"/>
</dbReference>
<name>A0A7S1TA86_9RHOD</name>
<keyword evidence="2" id="KW-0349">Heme</keyword>
<accession>A0A7S1TA86</accession>
<comment type="similarity">
    <text evidence="6">Belongs to the cytochrome b5 family. MAPR subfamily.</text>
</comment>
<evidence type="ECO:0000256" key="6">
    <source>
        <dbReference type="ARBA" id="ARBA00038357"/>
    </source>
</evidence>
<dbReference type="PANTHER" id="PTHR10281">
    <property type="entry name" value="MEMBRANE-ASSOCIATED PROGESTERONE RECEPTOR COMPONENT-RELATED"/>
    <property type="match status" value="1"/>
</dbReference>
<dbReference type="SMART" id="SM01117">
    <property type="entry name" value="Cyt-b5"/>
    <property type="match status" value="1"/>
</dbReference>
<comment type="subcellular location">
    <subcellularLocation>
        <location evidence="1">Endoplasmic reticulum</location>
    </subcellularLocation>
</comment>
<gene>
    <name evidence="10" type="ORF">CCAE0312_LOCUS2282</name>
</gene>
<keyword evidence="3" id="KW-0479">Metal-binding</keyword>
<dbReference type="InterPro" id="IPR036400">
    <property type="entry name" value="Cyt_B5-like_heme/steroid_sf"/>
</dbReference>
<dbReference type="InterPro" id="IPR050577">
    <property type="entry name" value="MAPR/NEUFC/NENF-like"/>
</dbReference>
<evidence type="ECO:0000256" key="1">
    <source>
        <dbReference type="ARBA" id="ARBA00004240"/>
    </source>
</evidence>
<dbReference type="GO" id="GO:0016020">
    <property type="term" value="C:membrane"/>
    <property type="evidence" value="ECO:0007669"/>
    <property type="project" value="TreeGrafter"/>
</dbReference>
<organism evidence="10">
    <name type="scientific">Compsopogon caeruleus</name>
    <dbReference type="NCBI Taxonomy" id="31354"/>
    <lineage>
        <taxon>Eukaryota</taxon>
        <taxon>Rhodophyta</taxon>
        <taxon>Compsopogonophyceae</taxon>
        <taxon>Compsopogonales</taxon>
        <taxon>Compsopogonaceae</taxon>
        <taxon>Compsopogon</taxon>
    </lineage>
</organism>
<evidence type="ECO:0000256" key="5">
    <source>
        <dbReference type="ARBA" id="ARBA00023004"/>
    </source>
</evidence>
<evidence type="ECO:0000256" key="3">
    <source>
        <dbReference type="ARBA" id="ARBA00022723"/>
    </source>
</evidence>
<evidence type="ECO:0000256" key="7">
    <source>
        <dbReference type="SAM" id="MobiDB-lite"/>
    </source>
</evidence>
<reference evidence="10" key="1">
    <citation type="submission" date="2021-01" db="EMBL/GenBank/DDBJ databases">
        <authorList>
            <person name="Corre E."/>
            <person name="Pelletier E."/>
            <person name="Niang G."/>
            <person name="Scheremetjew M."/>
            <person name="Finn R."/>
            <person name="Kale V."/>
            <person name="Holt S."/>
            <person name="Cochrane G."/>
            <person name="Meng A."/>
            <person name="Brown T."/>
            <person name="Cohen L."/>
        </authorList>
    </citation>
    <scope>NUCLEOTIDE SEQUENCE</scope>
    <source>
        <strain evidence="10">SAG 36.94</strain>
    </source>
</reference>
<evidence type="ECO:0000256" key="2">
    <source>
        <dbReference type="ARBA" id="ARBA00022617"/>
    </source>
</evidence>
<evidence type="ECO:0000256" key="4">
    <source>
        <dbReference type="ARBA" id="ARBA00022824"/>
    </source>
</evidence>
<feature type="region of interest" description="Disordered" evidence="7">
    <location>
        <begin position="163"/>
        <end position="185"/>
    </location>
</feature>
<feature type="domain" description="Cytochrome b5 heme-binding" evidence="9">
    <location>
        <begin position="54"/>
        <end position="155"/>
    </location>
</feature>
<dbReference type="SUPFAM" id="SSF55856">
    <property type="entry name" value="Cytochrome b5-like heme/steroid binding domain"/>
    <property type="match status" value="1"/>
</dbReference>
<dbReference type="EMBL" id="HBGH01004120">
    <property type="protein sequence ID" value="CAD9229944.1"/>
    <property type="molecule type" value="Transcribed_RNA"/>
</dbReference>
<proteinExistence type="inferred from homology"/>
<sequence>MKVQIFDLTNVNSVVLVILAVIGFVTLFILKSMQAKPDAMEREASAAPVYVGAMTPEELRKCTGVGHNPLYVGARNPHAEEVTIFDMETGRDFYGPGGPYHVFAGRDASMGLAKMSTDVQDLEGDFSTLSISEIDVLLSWYNKFQQKYIPVGYLVMHPAEEDSKVTKEAASSVTTEDSGVRRRNG</sequence>
<keyword evidence="8" id="KW-0472">Membrane</keyword>
<evidence type="ECO:0000313" key="10">
    <source>
        <dbReference type="EMBL" id="CAD9229944.1"/>
    </source>
</evidence>
<keyword evidence="4" id="KW-0256">Endoplasmic reticulum</keyword>
<dbReference type="Gene3D" id="3.10.120.10">
    <property type="entry name" value="Cytochrome b5-like heme/steroid binding domain"/>
    <property type="match status" value="1"/>
</dbReference>
<keyword evidence="8" id="KW-1133">Transmembrane helix</keyword>
<feature type="transmembrane region" description="Helical" evidence="8">
    <location>
        <begin position="12"/>
        <end position="30"/>
    </location>
</feature>
<dbReference type="GO" id="GO:0005783">
    <property type="term" value="C:endoplasmic reticulum"/>
    <property type="evidence" value="ECO:0007669"/>
    <property type="project" value="UniProtKB-SubCell"/>
</dbReference>
<dbReference type="InterPro" id="IPR001199">
    <property type="entry name" value="Cyt_B5-like_heme/steroid-bd"/>
</dbReference>
<evidence type="ECO:0000259" key="9">
    <source>
        <dbReference type="SMART" id="SM01117"/>
    </source>
</evidence>
<dbReference type="AlphaFoldDB" id="A0A7S1TA86"/>
<dbReference type="GO" id="GO:0046872">
    <property type="term" value="F:metal ion binding"/>
    <property type="evidence" value="ECO:0007669"/>
    <property type="project" value="UniProtKB-KW"/>
</dbReference>
<protein>
    <recommendedName>
        <fullName evidence="9">Cytochrome b5 heme-binding domain-containing protein</fullName>
    </recommendedName>
</protein>
<keyword evidence="8" id="KW-0812">Transmembrane</keyword>
<evidence type="ECO:0000256" key="8">
    <source>
        <dbReference type="SAM" id="Phobius"/>
    </source>
</evidence>
<keyword evidence="5" id="KW-0408">Iron</keyword>